<name>A0A9Q1EPQ7_SYNKA</name>
<evidence type="ECO:0000313" key="3">
    <source>
        <dbReference type="Proteomes" id="UP001152622"/>
    </source>
</evidence>
<organism evidence="2 3">
    <name type="scientific">Synaphobranchus kaupii</name>
    <name type="common">Kaup's arrowtooth eel</name>
    <dbReference type="NCBI Taxonomy" id="118154"/>
    <lineage>
        <taxon>Eukaryota</taxon>
        <taxon>Metazoa</taxon>
        <taxon>Chordata</taxon>
        <taxon>Craniata</taxon>
        <taxon>Vertebrata</taxon>
        <taxon>Euteleostomi</taxon>
        <taxon>Actinopterygii</taxon>
        <taxon>Neopterygii</taxon>
        <taxon>Teleostei</taxon>
        <taxon>Anguilliformes</taxon>
        <taxon>Synaphobranchidae</taxon>
        <taxon>Synaphobranchus</taxon>
    </lineage>
</organism>
<dbReference type="EMBL" id="JAINUF010000014">
    <property type="protein sequence ID" value="KAJ8342670.1"/>
    <property type="molecule type" value="Genomic_DNA"/>
</dbReference>
<feature type="signal peptide" evidence="1">
    <location>
        <begin position="1"/>
        <end position="20"/>
    </location>
</feature>
<reference evidence="2" key="1">
    <citation type="journal article" date="2023" name="Science">
        <title>Genome structures resolve the early diversification of teleost fishes.</title>
        <authorList>
            <person name="Parey E."/>
            <person name="Louis A."/>
            <person name="Montfort J."/>
            <person name="Bouchez O."/>
            <person name="Roques C."/>
            <person name="Iampietro C."/>
            <person name="Lluch J."/>
            <person name="Castinel A."/>
            <person name="Donnadieu C."/>
            <person name="Desvignes T."/>
            <person name="Floi Bucao C."/>
            <person name="Jouanno E."/>
            <person name="Wen M."/>
            <person name="Mejri S."/>
            <person name="Dirks R."/>
            <person name="Jansen H."/>
            <person name="Henkel C."/>
            <person name="Chen W.J."/>
            <person name="Zahm M."/>
            <person name="Cabau C."/>
            <person name="Klopp C."/>
            <person name="Thompson A.W."/>
            <person name="Robinson-Rechavi M."/>
            <person name="Braasch I."/>
            <person name="Lecointre G."/>
            <person name="Bobe J."/>
            <person name="Postlethwait J.H."/>
            <person name="Berthelot C."/>
            <person name="Roest Crollius H."/>
            <person name="Guiguen Y."/>
        </authorList>
    </citation>
    <scope>NUCLEOTIDE SEQUENCE</scope>
    <source>
        <strain evidence="2">WJC10195</strain>
    </source>
</reference>
<proteinExistence type="predicted"/>
<comment type="caution">
    <text evidence="2">The sequence shown here is derived from an EMBL/GenBank/DDBJ whole genome shotgun (WGS) entry which is preliminary data.</text>
</comment>
<protein>
    <submittedName>
        <fullName evidence="2">Uncharacterized protein</fullName>
    </submittedName>
</protein>
<keyword evidence="3" id="KW-1185">Reference proteome</keyword>
<accession>A0A9Q1EPQ7</accession>
<dbReference type="Proteomes" id="UP001152622">
    <property type="component" value="Chromosome 14"/>
</dbReference>
<dbReference type="AlphaFoldDB" id="A0A9Q1EPQ7"/>
<feature type="chain" id="PRO_5040331948" evidence="1">
    <location>
        <begin position="21"/>
        <end position="193"/>
    </location>
</feature>
<evidence type="ECO:0000256" key="1">
    <source>
        <dbReference type="SAM" id="SignalP"/>
    </source>
</evidence>
<keyword evidence="1" id="KW-0732">Signal</keyword>
<evidence type="ECO:0000313" key="2">
    <source>
        <dbReference type="EMBL" id="KAJ8342670.1"/>
    </source>
</evidence>
<sequence length="193" mass="21864">MVRFGNDIIVLLFATIQAKALYNNSALLLNDAESKWDIDKAKNHSHGNKRIGHFHLYNNLVSLYYHELQDPNDGKQRKQQKNTTGRLINPADCHLQSAAVRGRASLPRLSLIGEVPVPKLWKGTERVVCFAEEDADRLEVKNDMPRPRPLQSEGLHFIHLNTRSLPLTCCSCRKRAISLRLSPSAAFQPLVTY</sequence>
<gene>
    <name evidence="2" type="ORF">SKAU_G00325980</name>
</gene>